<dbReference type="OrthoDB" id="2507130at2759"/>
<evidence type="ECO:0000313" key="1">
    <source>
        <dbReference type="EMBL" id="KAG0145589.1"/>
    </source>
</evidence>
<evidence type="ECO:0000313" key="2">
    <source>
        <dbReference type="Proteomes" id="UP000886653"/>
    </source>
</evidence>
<gene>
    <name evidence="1" type="ORF">CROQUDRAFT_565183</name>
</gene>
<comment type="caution">
    <text evidence="1">The sequence shown here is derived from an EMBL/GenBank/DDBJ whole genome shotgun (WGS) entry which is preliminary data.</text>
</comment>
<organism evidence="1 2">
    <name type="scientific">Cronartium quercuum f. sp. fusiforme G11</name>
    <dbReference type="NCBI Taxonomy" id="708437"/>
    <lineage>
        <taxon>Eukaryota</taxon>
        <taxon>Fungi</taxon>
        <taxon>Dikarya</taxon>
        <taxon>Basidiomycota</taxon>
        <taxon>Pucciniomycotina</taxon>
        <taxon>Pucciniomycetes</taxon>
        <taxon>Pucciniales</taxon>
        <taxon>Coleosporiaceae</taxon>
        <taxon>Cronartium</taxon>
    </lineage>
</organism>
<protein>
    <submittedName>
        <fullName evidence="1">Uncharacterized protein</fullName>
    </submittedName>
</protein>
<name>A0A9P6NGG7_9BASI</name>
<dbReference type="Proteomes" id="UP000886653">
    <property type="component" value="Unassembled WGS sequence"/>
</dbReference>
<dbReference type="AlphaFoldDB" id="A0A9P6NGG7"/>
<reference evidence="1" key="1">
    <citation type="submission" date="2013-11" db="EMBL/GenBank/DDBJ databases">
        <title>Genome sequence of the fusiform rust pathogen reveals effectors for host alternation and coevolution with pine.</title>
        <authorList>
            <consortium name="DOE Joint Genome Institute"/>
            <person name="Smith K."/>
            <person name="Pendleton A."/>
            <person name="Kubisiak T."/>
            <person name="Anderson C."/>
            <person name="Salamov A."/>
            <person name="Aerts A."/>
            <person name="Riley R."/>
            <person name="Clum A."/>
            <person name="Lindquist E."/>
            <person name="Ence D."/>
            <person name="Campbell M."/>
            <person name="Kronenberg Z."/>
            <person name="Feau N."/>
            <person name="Dhillon B."/>
            <person name="Hamelin R."/>
            <person name="Burleigh J."/>
            <person name="Smith J."/>
            <person name="Yandell M."/>
            <person name="Nelson C."/>
            <person name="Grigoriev I."/>
            <person name="Davis J."/>
        </authorList>
    </citation>
    <scope>NUCLEOTIDE SEQUENCE</scope>
    <source>
        <strain evidence="1">G11</strain>
    </source>
</reference>
<accession>A0A9P6NGG7</accession>
<dbReference type="EMBL" id="MU167274">
    <property type="protein sequence ID" value="KAG0145589.1"/>
    <property type="molecule type" value="Genomic_DNA"/>
</dbReference>
<keyword evidence="2" id="KW-1185">Reference proteome</keyword>
<proteinExistence type="predicted"/>
<sequence>MQVRGASVLPSGNIKLYVASRYIKAWLLYNKHLWSMLAIPDLVTTQTRFPVLIHSVPSDTDPTSGDFIASFAAENAIPEDEIAGVRWLVKPNREAAHGSIVMNFTSKQVANQVEKGRVFMENSVSHSDEYDKLPAQCFSCRELAMLPINAVMDQSARYAPKVTIHENSPRKTAHQDVSAALIMKRSNFF</sequence>